<sequence length="108" mass="12263">MSQLKNPIQARFLNKLEEISNNRSIERTQQTHSRYVESVERSTVDDFIEGKEELGLSPSVPVHAVLHDWIRQTDGKLNFLGFIKLLHGVSSRTLAKAQQKAKHAGENI</sequence>
<gene>
    <name evidence="1" type="ORF">Vadar_014582</name>
</gene>
<proteinExistence type="predicted"/>
<reference evidence="1 2" key="1">
    <citation type="journal article" date="2021" name="Hortic Res">
        <title>High-quality reference genome and annotation aids understanding of berry development for evergreen blueberry (Vaccinium darrowii).</title>
        <authorList>
            <person name="Yu J."/>
            <person name="Hulse-Kemp A.M."/>
            <person name="Babiker E."/>
            <person name="Staton M."/>
        </authorList>
    </citation>
    <scope>NUCLEOTIDE SEQUENCE [LARGE SCALE GENOMIC DNA]</scope>
    <source>
        <strain evidence="2">cv. NJ 8807/NJ 8810</strain>
        <tissue evidence="1">Young leaf</tissue>
    </source>
</reference>
<organism evidence="1 2">
    <name type="scientific">Vaccinium darrowii</name>
    <dbReference type="NCBI Taxonomy" id="229202"/>
    <lineage>
        <taxon>Eukaryota</taxon>
        <taxon>Viridiplantae</taxon>
        <taxon>Streptophyta</taxon>
        <taxon>Embryophyta</taxon>
        <taxon>Tracheophyta</taxon>
        <taxon>Spermatophyta</taxon>
        <taxon>Magnoliopsida</taxon>
        <taxon>eudicotyledons</taxon>
        <taxon>Gunneridae</taxon>
        <taxon>Pentapetalae</taxon>
        <taxon>asterids</taxon>
        <taxon>Ericales</taxon>
        <taxon>Ericaceae</taxon>
        <taxon>Vaccinioideae</taxon>
        <taxon>Vaccinieae</taxon>
        <taxon>Vaccinium</taxon>
    </lineage>
</organism>
<accession>A0ACB7X0U0</accession>
<dbReference type="EMBL" id="CM037152">
    <property type="protein sequence ID" value="KAH7834289.1"/>
    <property type="molecule type" value="Genomic_DNA"/>
</dbReference>
<name>A0ACB7X0U0_9ERIC</name>
<evidence type="ECO:0000313" key="1">
    <source>
        <dbReference type="EMBL" id="KAH7834289.1"/>
    </source>
</evidence>
<protein>
    <submittedName>
        <fullName evidence="1">Uncharacterized protein</fullName>
    </submittedName>
</protein>
<evidence type="ECO:0000313" key="2">
    <source>
        <dbReference type="Proteomes" id="UP000828048"/>
    </source>
</evidence>
<keyword evidence="2" id="KW-1185">Reference proteome</keyword>
<dbReference type="Proteomes" id="UP000828048">
    <property type="component" value="Chromosome 2"/>
</dbReference>
<comment type="caution">
    <text evidence="1">The sequence shown here is derived from an EMBL/GenBank/DDBJ whole genome shotgun (WGS) entry which is preliminary data.</text>
</comment>